<accession>A0A1E3Q5Z5</accession>
<dbReference type="AlphaFoldDB" id="A0A1E3Q5Z5"/>
<organism evidence="1 2">
    <name type="scientific">Lipomyces starkeyi NRRL Y-11557</name>
    <dbReference type="NCBI Taxonomy" id="675824"/>
    <lineage>
        <taxon>Eukaryota</taxon>
        <taxon>Fungi</taxon>
        <taxon>Dikarya</taxon>
        <taxon>Ascomycota</taxon>
        <taxon>Saccharomycotina</taxon>
        <taxon>Lipomycetes</taxon>
        <taxon>Lipomycetales</taxon>
        <taxon>Lipomycetaceae</taxon>
        <taxon>Lipomyces</taxon>
    </lineage>
</organism>
<dbReference type="OrthoDB" id="10601137at2759"/>
<evidence type="ECO:0008006" key="3">
    <source>
        <dbReference type="Google" id="ProtNLM"/>
    </source>
</evidence>
<dbReference type="Gene3D" id="1.10.30.10">
    <property type="entry name" value="High mobility group box domain"/>
    <property type="match status" value="1"/>
</dbReference>
<name>A0A1E3Q5Z5_LIPST</name>
<reference evidence="1 2" key="1">
    <citation type="journal article" date="2016" name="Proc. Natl. Acad. Sci. U.S.A.">
        <title>Comparative genomics of biotechnologically important yeasts.</title>
        <authorList>
            <person name="Riley R."/>
            <person name="Haridas S."/>
            <person name="Wolfe K.H."/>
            <person name="Lopes M.R."/>
            <person name="Hittinger C.T."/>
            <person name="Goeker M."/>
            <person name="Salamov A.A."/>
            <person name="Wisecaver J.H."/>
            <person name="Long T.M."/>
            <person name="Calvey C.H."/>
            <person name="Aerts A.L."/>
            <person name="Barry K.W."/>
            <person name="Choi C."/>
            <person name="Clum A."/>
            <person name="Coughlan A.Y."/>
            <person name="Deshpande S."/>
            <person name="Douglass A.P."/>
            <person name="Hanson S.J."/>
            <person name="Klenk H.-P."/>
            <person name="LaButti K.M."/>
            <person name="Lapidus A."/>
            <person name="Lindquist E.A."/>
            <person name="Lipzen A.M."/>
            <person name="Meier-Kolthoff J.P."/>
            <person name="Ohm R.A."/>
            <person name="Otillar R.P."/>
            <person name="Pangilinan J.L."/>
            <person name="Peng Y."/>
            <person name="Rokas A."/>
            <person name="Rosa C.A."/>
            <person name="Scheuner C."/>
            <person name="Sibirny A.A."/>
            <person name="Slot J.C."/>
            <person name="Stielow J.B."/>
            <person name="Sun H."/>
            <person name="Kurtzman C.P."/>
            <person name="Blackwell M."/>
            <person name="Grigoriev I.V."/>
            <person name="Jeffries T.W."/>
        </authorList>
    </citation>
    <scope>NUCLEOTIDE SEQUENCE [LARGE SCALE GENOMIC DNA]</scope>
    <source>
        <strain evidence="1 2">NRRL Y-11557</strain>
    </source>
</reference>
<evidence type="ECO:0000313" key="1">
    <source>
        <dbReference type="EMBL" id="ODQ73125.1"/>
    </source>
</evidence>
<sequence>MRNSASADTRMVNTAKVQSAIAMIWRRVPPELKSLFILMQKESAALHSSIFPDYKYCPHRSKRKRRDDAMDNEE</sequence>
<dbReference type="SUPFAM" id="SSF47095">
    <property type="entry name" value="HMG-box"/>
    <property type="match status" value="1"/>
</dbReference>
<dbReference type="EMBL" id="KV454294">
    <property type="protein sequence ID" value="ODQ73125.1"/>
    <property type="molecule type" value="Genomic_DNA"/>
</dbReference>
<evidence type="ECO:0000313" key="2">
    <source>
        <dbReference type="Proteomes" id="UP000094385"/>
    </source>
</evidence>
<proteinExistence type="predicted"/>
<gene>
    <name evidence="1" type="ORF">LIPSTDRAFT_71473</name>
</gene>
<protein>
    <recommendedName>
        <fullName evidence="3">HMG box domain-containing protein</fullName>
    </recommendedName>
</protein>
<dbReference type="InterPro" id="IPR036910">
    <property type="entry name" value="HMG_box_dom_sf"/>
</dbReference>
<dbReference type="Proteomes" id="UP000094385">
    <property type="component" value="Unassembled WGS sequence"/>
</dbReference>
<keyword evidence="2" id="KW-1185">Reference proteome</keyword>